<keyword evidence="7 8" id="KW-0924">Ammonia transport</keyword>
<evidence type="ECO:0000256" key="7">
    <source>
        <dbReference type="ARBA" id="ARBA00023177"/>
    </source>
</evidence>
<dbReference type="InterPro" id="IPR029020">
    <property type="entry name" value="Ammonium/urea_transptr"/>
</dbReference>
<dbReference type="PROSITE" id="PS01219">
    <property type="entry name" value="AMMONIUM_TRANSP"/>
    <property type="match status" value="1"/>
</dbReference>
<evidence type="ECO:0000313" key="10">
    <source>
        <dbReference type="EMBL" id="KZX11761.1"/>
    </source>
</evidence>
<keyword evidence="5 8" id="KW-1133">Transmembrane helix</keyword>
<sequence>MVDLLSAGDTGWVLVSTIMVLLMSIPGIAFFYGGLSKRKNVLNTMFLTLIAFSIASLIWICYGYQLAFGPTINGIIGFPNHLMLSGIDINALTGTIPTYVFIAFQLTFAGLTAALISGAVIGRIKFSSWIVFIVAWLTLVYVPIVHWTWGGGWLMQLGILDFAGGTVVEICSGMSALAIVFIIGNRKDQRLLPHNLGYSVLGAGFLWFGWMGFNGGSALAANGLAGSALLVSNTAAAAGLVVWIILDTIIDGKPTVLGAMSGAIAALVAITPAAGFVDPSGAIAIGIVASIVSYIAVTYIKPKFGYDDALDVFGLHGISGIWGTIATGIFAVSAVGGTAGLLYGNPSQLLIQLIATVATIIFAFVVTWIIAKVIDITIGLRVTDKVEVEGLDTHIHEETGYRFEE</sequence>
<feature type="transmembrane region" description="Helical" evidence="8">
    <location>
        <begin position="282"/>
        <end position="300"/>
    </location>
</feature>
<evidence type="ECO:0000256" key="5">
    <source>
        <dbReference type="ARBA" id="ARBA00022989"/>
    </source>
</evidence>
<feature type="transmembrane region" description="Helical" evidence="8">
    <location>
        <begin position="196"/>
        <end position="213"/>
    </location>
</feature>
<dbReference type="SUPFAM" id="SSF111352">
    <property type="entry name" value="Ammonium transporter"/>
    <property type="match status" value="1"/>
</dbReference>
<dbReference type="PANTHER" id="PTHR43029:SF10">
    <property type="entry name" value="AMMONIUM TRANSPORTER MEP2"/>
    <property type="match status" value="1"/>
</dbReference>
<dbReference type="PATRIC" id="fig|55758.3.peg.1506"/>
<dbReference type="Gene3D" id="1.10.3430.10">
    <property type="entry name" value="Ammonium transporter AmtB like domains"/>
    <property type="match status" value="1"/>
</dbReference>
<feature type="transmembrane region" description="Helical" evidence="8">
    <location>
        <begin position="45"/>
        <end position="65"/>
    </location>
</feature>
<evidence type="ECO:0000256" key="2">
    <source>
        <dbReference type="ARBA" id="ARBA00005887"/>
    </source>
</evidence>
<keyword evidence="6 8" id="KW-0472">Membrane</keyword>
<reference evidence="10 11" key="1">
    <citation type="submission" date="2016-04" db="EMBL/GenBank/DDBJ databases">
        <title>Genome sequence of Methanobrevibacter filiformis DSM 11501.</title>
        <authorList>
            <person name="Poehlein A."/>
            <person name="Seedorf H."/>
            <person name="Daniel R."/>
        </authorList>
    </citation>
    <scope>NUCLEOTIDE SEQUENCE [LARGE SCALE GENOMIC DNA]</scope>
    <source>
        <strain evidence="10 11">DSM 11501</strain>
    </source>
</reference>
<evidence type="ECO:0000256" key="6">
    <source>
        <dbReference type="ARBA" id="ARBA00023136"/>
    </source>
</evidence>
<dbReference type="OrthoDB" id="10960at2157"/>
<feature type="transmembrane region" description="Helical" evidence="8">
    <location>
        <begin position="99"/>
        <end position="122"/>
    </location>
</feature>
<evidence type="ECO:0000256" key="3">
    <source>
        <dbReference type="ARBA" id="ARBA00022448"/>
    </source>
</evidence>
<dbReference type="GO" id="GO:0005886">
    <property type="term" value="C:plasma membrane"/>
    <property type="evidence" value="ECO:0007669"/>
    <property type="project" value="UniProtKB-SubCell"/>
</dbReference>
<evidence type="ECO:0000256" key="8">
    <source>
        <dbReference type="RuleBase" id="RU362002"/>
    </source>
</evidence>
<feature type="transmembrane region" description="Helical" evidence="8">
    <location>
        <begin position="129"/>
        <end position="150"/>
    </location>
</feature>
<dbReference type="Proteomes" id="UP000077066">
    <property type="component" value="Unassembled WGS sequence"/>
</dbReference>
<dbReference type="PANTHER" id="PTHR43029">
    <property type="entry name" value="AMMONIUM TRANSPORTER MEP2"/>
    <property type="match status" value="1"/>
</dbReference>
<comment type="subcellular location">
    <subcellularLocation>
        <location evidence="8">Cell membrane</location>
        <topology evidence="8">Multi-pass membrane protein</topology>
    </subcellularLocation>
    <subcellularLocation>
        <location evidence="1">Membrane</location>
        <topology evidence="1">Multi-pass membrane protein</topology>
    </subcellularLocation>
</comment>
<dbReference type="EMBL" id="LWMT01000242">
    <property type="protein sequence ID" value="KZX11761.1"/>
    <property type="molecule type" value="Genomic_DNA"/>
</dbReference>
<feature type="transmembrane region" description="Helical" evidence="8">
    <location>
        <begin position="162"/>
        <end position="184"/>
    </location>
</feature>
<evidence type="ECO:0000313" key="11">
    <source>
        <dbReference type="Proteomes" id="UP000077066"/>
    </source>
</evidence>
<feature type="transmembrane region" description="Helical" evidence="8">
    <location>
        <begin position="256"/>
        <end position="276"/>
    </location>
</feature>
<organism evidence="10 11">
    <name type="scientific">Methanobrevibacter filiformis</name>
    <dbReference type="NCBI Taxonomy" id="55758"/>
    <lineage>
        <taxon>Archaea</taxon>
        <taxon>Methanobacteriati</taxon>
        <taxon>Methanobacteriota</taxon>
        <taxon>Methanomada group</taxon>
        <taxon>Methanobacteria</taxon>
        <taxon>Methanobacteriales</taxon>
        <taxon>Methanobacteriaceae</taxon>
        <taxon>Methanobrevibacter</taxon>
    </lineage>
</organism>
<evidence type="ECO:0000256" key="4">
    <source>
        <dbReference type="ARBA" id="ARBA00022692"/>
    </source>
</evidence>
<feature type="transmembrane region" description="Helical" evidence="8">
    <location>
        <begin position="321"/>
        <end position="343"/>
    </location>
</feature>
<dbReference type="InterPro" id="IPR002229">
    <property type="entry name" value="RhesusRHD"/>
</dbReference>
<keyword evidence="11" id="KW-1185">Reference proteome</keyword>
<evidence type="ECO:0000256" key="1">
    <source>
        <dbReference type="ARBA" id="ARBA00004141"/>
    </source>
</evidence>
<feature type="domain" description="Ammonium transporter AmtB-like" evidence="9">
    <location>
        <begin position="12"/>
        <end position="401"/>
    </location>
</feature>
<dbReference type="AlphaFoldDB" id="A0A166A9R9"/>
<dbReference type="InterPro" id="IPR024041">
    <property type="entry name" value="NH4_transpt_AmtB-like_dom"/>
</dbReference>
<comment type="caution">
    <text evidence="10">The sequence shown here is derived from an EMBL/GenBank/DDBJ whole genome shotgun (WGS) entry which is preliminary data.</text>
</comment>
<dbReference type="InterPro" id="IPR001905">
    <property type="entry name" value="Ammonium_transpt"/>
</dbReference>
<dbReference type="RefSeq" id="WP_066972910.1">
    <property type="nucleotide sequence ID" value="NZ_LWMT01000242.1"/>
</dbReference>
<dbReference type="InterPro" id="IPR018047">
    <property type="entry name" value="Ammonium_transpt_CS"/>
</dbReference>
<protein>
    <recommendedName>
        <fullName evidence="8">Ammonium transporter</fullName>
    </recommendedName>
</protein>
<comment type="similarity">
    <text evidence="2 8">Belongs to the ammonia transporter channel (TC 1.A.11.2) family.</text>
</comment>
<keyword evidence="3 8" id="KW-0813">Transport</keyword>
<evidence type="ECO:0000259" key="9">
    <source>
        <dbReference type="Pfam" id="PF00909"/>
    </source>
</evidence>
<accession>A0A166A9R9</accession>
<feature type="transmembrane region" description="Helical" evidence="8">
    <location>
        <begin position="219"/>
        <end position="244"/>
    </location>
</feature>
<keyword evidence="4 8" id="KW-0812">Transmembrane</keyword>
<dbReference type="GO" id="GO:0008519">
    <property type="term" value="F:ammonium channel activity"/>
    <property type="evidence" value="ECO:0007669"/>
    <property type="project" value="InterPro"/>
</dbReference>
<dbReference type="NCBIfam" id="TIGR00836">
    <property type="entry name" value="amt"/>
    <property type="match status" value="1"/>
</dbReference>
<gene>
    <name evidence="10" type="primary">amt_2</name>
    <name evidence="10" type="ORF">MBFIL_13230</name>
</gene>
<dbReference type="Pfam" id="PF00909">
    <property type="entry name" value="Ammonium_transp"/>
    <property type="match status" value="1"/>
</dbReference>
<proteinExistence type="inferred from homology"/>
<feature type="transmembrane region" description="Helical" evidence="8">
    <location>
        <begin position="12"/>
        <end position="33"/>
    </location>
</feature>
<name>A0A166A9R9_9EURY</name>
<dbReference type="PRINTS" id="PR00342">
    <property type="entry name" value="RHESUSRHD"/>
</dbReference>
<dbReference type="STRING" id="55758.MBFIL_13230"/>
<feature type="transmembrane region" description="Helical" evidence="8">
    <location>
        <begin position="349"/>
        <end position="371"/>
    </location>
</feature>